<dbReference type="InterPro" id="IPR052798">
    <property type="entry name" value="Giardia_VSA"/>
</dbReference>
<protein>
    <submittedName>
        <fullName evidence="3">Variant-specific surface protein</fullName>
    </submittedName>
</protein>
<keyword evidence="1" id="KW-0472">Membrane</keyword>
<name>V6TUN5_GIAIN</name>
<dbReference type="VEuPathDB" id="GiardiaDB:GL50581_2361"/>
<dbReference type="PANTHER" id="PTHR23275">
    <property type="entry name" value="CABRIOLET.-RELATED"/>
    <property type="match status" value="1"/>
</dbReference>
<dbReference type="CDD" id="cd00064">
    <property type="entry name" value="FU"/>
    <property type="match status" value="1"/>
</dbReference>
<feature type="domain" description="EGF-like" evidence="2">
    <location>
        <begin position="691"/>
        <end position="730"/>
    </location>
</feature>
<dbReference type="EMBL" id="AHHH01000089">
    <property type="protein sequence ID" value="ESU42289.1"/>
    <property type="molecule type" value="Genomic_DNA"/>
</dbReference>
<feature type="domain" description="EGF-like" evidence="2">
    <location>
        <begin position="151"/>
        <end position="182"/>
    </location>
</feature>
<feature type="domain" description="EGF-like" evidence="2">
    <location>
        <begin position="641"/>
        <end position="690"/>
    </location>
</feature>
<dbReference type="InterPro" id="IPR006212">
    <property type="entry name" value="Furin_repeat"/>
</dbReference>
<keyword evidence="1" id="KW-0812">Transmembrane</keyword>
<dbReference type="Gene3D" id="2.10.220.10">
    <property type="entry name" value="Hormone Receptor, Insulin-like Growth Factor Receptor 1, Chain A, domain 2"/>
    <property type="match status" value="4"/>
</dbReference>
<dbReference type="OrthoDB" id="300641at2759"/>
<evidence type="ECO:0000313" key="4">
    <source>
        <dbReference type="Proteomes" id="UP000018040"/>
    </source>
</evidence>
<dbReference type="VEuPathDB" id="GiardiaDB:GL50803_0032607"/>
<feature type="domain" description="EGF-like" evidence="2">
    <location>
        <begin position="732"/>
        <end position="771"/>
    </location>
</feature>
<keyword evidence="1" id="KW-1133">Transmembrane helix</keyword>
<reference evidence="4" key="1">
    <citation type="submission" date="2012-02" db="EMBL/GenBank/DDBJ databases">
        <title>Genome sequencing of Giardia lamblia Genotypes A2 and B isolates (DH and GS) and comparative analysis with the genomes of Genotypes A1 and E (WB and Pig).</title>
        <authorList>
            <person name="Adam R."/>
            <person name="Dahlstrom E."/>
            <person name="Martens C."/>
            <person name="Bruno D."/>
            <person name="Barbian K."/>
            <person name="Porcella S.F."/>
            <person name="Nash T."/>
        </authorList>
    </citation>
    <scope>NUCLEOTIDE SEQUENCE</scope>
    <source>
        <strain evidence="4">GS</strain>
    </source>
</reference>
<reference evidence="3 4" key="2">
    <citation type="journal article" date="2013" name="Genome Biol. Evol.">
        <title>Genome sequencing of Giardia lamblia genotypes A2 and B isolates (DH and GS) and comparative analysis with the genomes of genotypes A1 and E (WB and Pig).</title>
        <authorList>
            <person name="Adam R.D."/>
            <person name="Dahlstrom E.W."/>
            <person name="Martens C.A."/>
            <person name="Bruno D.P."/>
            <person name="Barbian K.D."/>
            <person name="Ricklefs S.M."/>
            <person name="Hernandez M.M."/>
            <person name="Narla N.P."/>
            <person name="Patel R.B."/>
            <person name="Porcella S.F."/>
            <person name="Nash T.E."/>
        </authorList>
    </citation>
    <scope>NUCLEOTIDE SEQUENCE [LARGE SCALE GENOMIC DNA]</scope>
    <source>
        <strain evidence="3 4">GS</strain>
    </source>
</reference>
<dbReference type="VEuPathDB" id="GiardiaDB:QR46_4773"/>
<evidence type="ECO:0000256" key="1">
    <source>
        <dbReference type="SAM" id="Phobius"/>
    </source>
</evidence>
<dbReference type="AlphaFoldDB" id="V6TUN5"/>
<feature type="domain" description="EGF-like" evidence="2">
    <location>
        <begin position="570"/>
        <end position="604"/>
    </location>
</feature>
<dbReference type="VEuPathDB" id="GiardiaDB:DHA2_152392"/>
<feature type="domain" description="EGF-like" evidence="2">
    <location>
        <begin position="271"/>
        <end position="319"/>
    </location>
</feature>
<dbReference type="PANTHER" id="PTHR23275:SF100">
    <property type="entry name" value="EGF-LIKE DOMAIN-CONTAINING PROTEIN"/>
    <property type="match status" value="1"/>
</dbReference>
<accession>V6TUN5</accession>
<feature type="domain" description="EGF-like" evidence="2">
    <location>
        <begin position="399"/>
        <end position="444"/>
    </location>
</feature>
<dbReference type="InterPro" id="IPR000742">
    <property type="entry name" value="EGF"/>
</dbReference>
<evidence type="ECO:0000259" key="2">
    <source>
        <dbReference type="SMART" id="SM00181"/>
    </source>
</evidence>
<dbReference type="InterPro" id="IPR009030">
    <property type="entry name" value="Growth_fac_rcpt_cys_sf"/>
</dbReference>
<dbReference type="InterPro" id="IPR005127">
    <property type="entry name" value="Giardia_VSP"/>
</dbReference>
<gene>
    <name evidence="3" type="ORF">GSB_153631</name>
</gene>
<feature type="domain" description="EGF-like" evidence="2">
    <location>
        <begin position="356"/>
        <end position="397"/>
    </location>
</feature>
<feature type="domain" description="EGF-like" evidence="2">
    <location>
        <begin position="841"/>
        <end position="873"/>
    </location>
</feature>
<organism evidence="3 4">
    <name type="scientific">Giardia intestinalis</name>
    <name type="common">Giardia lamblia</name>
    <dbReference type="NCBI Taxonomy" id="5741"/>
    <lineage>
        <taxon>Eukaryota</taxon>
        <taxon>Metamonada</taxon>
        <taxon>Diplomonadida</taxon>
        <taxon>Hexamitidae</taxon>
        <taxon>Giardiinae</taxon>
        <taxon>Giardia</taxon>
    </lineage>
</organism>
<comment type="caution">
    <text evidence="3">The sequence shown here is derived from an EMBL/GenBank/DDBJ whole genome shotgun (WGS) entry which is preliminary data.</text>
</comment>
<sequence length="956" mass="96607">MCPSAAQSGPIGGLCRPASSPQAIVAGCAGKNGAALTDSSTACGMCSGSGFFLFRGGCYSQTGTPGSSICTAVSNGECTTCATANWLFTNPTNPLTNPGTKCILCSDATGDGTTKGVANCNTCQAPNNAGPATCSACQDGYYKDSNGACTQCNTNSCLTCETSATQCTSCPEGKYLNGNTCVDGTSNSCGANSYADKRTWTCKACSEIAGCTECAYNDNLGGPVCSTCSSPNNLVKTAIDGTTTCVAEAQCAALNTDGTHFLNQAKNKCLLCSDITTDASDNGNTGVANCKTCQKAADGTNPTCSECLDGYFSASGACTKCAANCATCTSADMSTCTVCLPGYFLKTDGSNKECVPCDNVDKGGREGCSTCSNTNAFKCTKCKPNYQQSGSSPVTCTKTCEDPTACGGTAGSCKAAVLDDKGVFHYYCSLCGDPTTFPINGLCTKDNNGNTCKDGVCTQCADGYFLYMGGCYNTQTTPGSLMCTVAAGGICTTPTGQYFKIPGATDKQQSVLACENPVGTAVGERAYVGVEDCKTCEAPTAPSPAGMAAAKCTACDGSKKPTGSGYGCVTCDTSNCKSCVADGVCGECTDSHYLKTEGSTTSCVRKEACTGGYFPKDESTGGNKCVQCSSASDGGITDCSECSLLPSASRSSTPLVTCTKCSSGNLSPLKNECMQNCPAGMYADSNRVCLACHTSCASCKDNNAESSCTACYPGHVLNRTTDSSPIGTCIPECTGRYAENCADGQCTAVLGGSKYCSKCKSGYVPVDGICVSAGTRAPPTGCTPNNDGTCSACTDTYFKESGGCYKAGAFPGNAICTTATGGSCTMCVSSGQNLQGQSCPTCPVGCSKCSGNSGSETCSECLAGYYKSGTSCVKCDKNSNGITGVPNCVSCKEPSGASGTVTCYVTQTPTVDPTDPSVNKGGLSTGAIAGISVAAVVVVGGLVGFLCWWFVCRGKA</sequence>
<dbReference type="Pfam" id="PF03302">
    <property type="entry name" value="VSP"/>
    <property type="match status" value="2"/>
</dbReference>
<feature type="domain" description="EGF-like" evidence="2">
    <location>
        <begin position="320"/>
        <end position="355"/>
    </location>
</feature>
<dbReference type="SMART" id="SM00261">
    <property type="entry name" value="FU"/>
    <property type="match status" value="7"/>
</dbReference>
<feature type="transmembrane region" description="Helical" evidence="1">
    <location>
        <begin position="927"/>
        <end position="951"/>
    </location>
</feature>
<dbReference type="SMART" id="SM00181">
    <property type="entry name" value="EGF"/>
    <property type="match status" value="11"/>
</dbReference>
<evidence type="ECO:0000313" key="3">
    <source>
        <dbReference type="EMBL" id="ESU42289.1"/>
    </source>
</evidence>
<dbReference type="Proteomes" id="UP000018040">
    <property type="component" value="Unassembled WGS sequence"/>
</dbReference>
<feature type="domain" description="EGF-like" evidence="2">
    <location>
        <begin position="104"/>
        <end position="150"/>
    </location>
</feature>
<dbReference type="SUPFAM" id="SSF57184">
    <property type="entry name" value="Growth factor receptor domain"/>
    <property type="match status" value="5"/>
</dbReference>
<proteinExistence type="predicted"/>